<dbReference type="RefSeq" id="WP_146447611.1">
    <property type="nucleotide sequence ID" value="NZ_SJPS01000001.1"/>
</dbReference>
<dbReference type="PANTHER" id="PTHR32347">
    <property type="entry name" value="EFFLUX SYSTEM COMPONENT YKNX-RELATED"/>
    <property type="match status" value="1"/>
</dbReference>
<dbReference type="Gene3D" id="2.40.50.100">
    <property type="match status" value="1"/>
</dbReference>
<gene>
    <name evidence="5" type="primary">yknX</name>
    <name evidence="5" type="ORF">Pla144_03900</name>
</gene>
<dbReference type="OrthoDB" id="9791520at2"/>
<name>A0A5C6CYB6_9BACT</name>
<keyword evidence="2" id="KW-0175">Coiled coil</keyword>
<dbReference type="SUPFAM" id="SSF111369">
    <property type="entry name" value="HlyD-like secretion proteins"/>
    <property type="match status" value="1"/>
</dbReference>
<evidence type="ECO:0000313" key="6">
    <source>
        <dbReference type="Proteomes" id="UP000318437"/>
    </source>
</evidence>
<keyword evidence="6" id="KW-1185">Reference proteome</keyword>
<feature type="region of interest" description="Disordered" evidence="3">
    <location>
        <begin position="138"/>
        <end position="158"/>
    </location>
</feature>
<dbReference type="Gene3D" id="1.10.287.470">
    <property type="entry name" value="Helix hairpin bin"/>
    <property type="match status" value="1"/>
</dbReference>
<dbReference type="GO" id="GO:0030313">
    <property type="term" value="C:cell envelope"/>
    <property type="evidence" value="ECO:0007669"/>
    <property type="project" value="UniProtKB-SubCell"/>
</dbReference>
<protein>
    <submittedName>
        <fullName evidence="5">Putative efflux system component YknX</fullName>
    </submittedName>
</protein>
<dbReference type="EMBL" id="SJPS01000001">
    <property type="protein sequence ID" value="TWU29612.1"/>
    <property type="molecule type" value="Genomic_DNA"/>
</dbReference>
<evidence type="ECO:0000259" key="4">
    <source>
        <dbReference type="Pfam" id="PF25989"/>
    </source>
</evidence>
<comment type="caution">
    <text evidence="5">The sequence shown here is derived from an EMBL/GenBank/DDBJ whole genome shotgun (WGS) entry which is preliminary data.</text>
</comment>
<reference evidence="5 6" key="1">
    <citation type="submission" date="2019-02" db="EMBL/GenBank/DDBJ databases">
        <title>Deep-cultivation of Planctomycetes and their phenomic and genomic characterization uncovers novel biology.</title>
        <authorList>
            <person name="Wiegand S."/>
            <person name="Jogler M."/>
            <person name="Boedeker C."/>
            <person name="Pinto D."/>
            <person name="Vollmers J."/>
            <person name="Rivas-Marin E."/>
            <person name="Kohn T."/>
            <person name="Peeters S.H."/>
            <person name="Heuer A."/>
            <person name="Rast P."/>
            <person name="Oberbeckmann S."/>
            <person name="Bunk B."/>
            <person name="Jeske O."/>
            <person name="Meyerdierks A."/>
            <person name="Storesund J.E."/>
            <person name="Kallscheuer N."/>
            <person name="Luecker S."/>
            <person name="Lage O.M."/>
            <person name="Pohl T."/>
            <person name="Merkel B.J."/>
            <person name="Hornburger P."/>
            <person name="Mueller R.-W."/>
            <person name="Bruemmer F."/>
            <person name="Labrenz M."/>
            <person name="Spormann A.M."/>
            <person name="Op Den Camp H."/>
            <person name="Overmann J."/>
            <person name="Amann R."/>
            <person name="Jetten M.S.M."/>
            <person name="Mascher T."/>
            <person name="Medema M.H."/>
            <person name="Devos D.P."/>
            <person name="Kaster A.-K."/>
            <person name="Ovreas L."/>
            <person name="Rohde M."/>
            <person name="Galperin M.Y."/>
            <person name="Jogler C."/>
        </authorList>
    </citation>
    <scope>NUCLEOTIDE SEQUENCE [LARGE SCALE GENOMIC DNA]</scope>
    <source>
        <strain evidence="5 6">Pla144</strain>
    </source>
</reference>
<dbReference type="InterPro" id="IPR058637">
    <property type="entry name" value="YknX-like_C"/>
</dbReference>
<dbReference type="AlphaFoldDB" id="A0A5C6CYB6"/>
<dbReference type="InterPro" id="IPR050465">
    <property type="entry name" value="UPF0194_transport"/>
</dbReference>
<dbReference type="Proteomes" id="UP000318437">
    <property type="component" value="Unassembled WGS sequence"/>
</dbReference>
<dbReference type="Gene3D" id="2.40.30.170">
    <property type="match status" value="1"/>
</dbReference>
<evidence type="ECO:0000313" key="5">
    <source>
        <dbReference type="EMBL" id="TWU29612.1"/>
    </source>
</evidence>
<sequence>MRSKFRKFLLYAFGLAVLAAIAFGLIPEPVEVDLAQAERGAIRVTVDQDGKTRIREKYVVSAPLAGRVLRIDMDPGDEVRAGDTLLANIEPRDPELLDARTVAQAEARVKAAEATLEKMEPMLEEVTANQQYADSELKRVQDARSNSPSAVSESEVESRLLASRTQKALLRTALQNKEIARFELDQARAALIRSRPPSENPPLAENNGWNFPIRSPIDGRVLRVFQQSSAVVNAGTPLLEVGDPTDLEVEIDVLSRDAVKVEPGALVLLEHWGGDRVLQGRVKIVEPSAFTKISTLGVEEQRVNVIVSLVDPPQDRTELGDGFRVEARIVVAESADVLKVPTSALFRIGDRWAVFRAVDGVAREQVVEIGLENGLEAEIRSGLSPGDSVIVHPGDEVANGTTIRQRN</sequence>
<accession>A0A5C6CYB6</accession>
<dbReference type="PANTHER" id="PTHR32347:SF29">
    <property type="entry name" value="UPF0194 MEMBRANE PROTEIN YBHG"/>
    <property type="match status" value="1"/>
</dbReference>
<dbReference type="Pfam" id="PF25989">
    <property type="entry name" value="YknX_C"/>
    <property type="match status" value="1"/>
</dbReference>
<proteinExistence type="predicted"/>
<evidence type="ECO:0000256" key="1">
    <source>
        <dbReference type="ARBA" id="ARBA00004196"/>
    </source>
</evidence>
<dbReference type="Gene3D" id="2.40.420.20">
    <property type="match status" value="1"/>
</dbReference>
<evidence type="ECO:0000256" key="2">
    <source>
        <dbReference type="ARBA" id="ARBA00023054"/>
    </source>
</evidence>
<organism evidence="5 6">
    <name type="scientific">Bythopirellula polymerisocia</name>
    <dbReference type="NCBI Taxonomy" id="2528003"/>
    <lineage>
        <taxon>Bacteria</taxon>
        <taxon>Pseudomonadati</taxon>
        <taxon>Planctomycetota</taxon>
        <taxon>Planctomycetia</taxon>
        <taxon>Pirellulales</taxon>
        <taxon>Lacipirellulaceae</taxon>
        <taxon>Bythopirellula</taxon>
    </lineage>
</organism>
<evidence type="ECO:0000256" key="3">
    <source>
        <dbReference type="SAM" id="MobiDB-lite"/>
    </source>
</evidence>
<comment type="subcellular location">
    <subcellularLocation>
        <location evidence="1">Cell envelope</location>
    </subcellularLocation>
</comment>
<feature type="compositionally biased region" description="Low complexity" evidence="3">
    <location>
        <begin position="143"/>
        <end position="158"/>
    </location>
</feature>
<feature type="domain" description="YknX-like C-terminal permuted SH3-like" evidence="4">
    <location>
        <begin position="337"/>
        <end position="404"/>
    </location>
</feature>